<dbReference type="Proteomes" id="UP001280121">
    <property type="component" value="Unassembled WGS sequence"/>
</dbReference>
<reference evidence="1" key="1">
    <citation type="journal article" date="2023" name="Plant J.">
        <title>Genome sequences and population genomics provide insights into the demographic history, inbreeding, and mutation load of two 'living fossil' tree species of Dipteronia.</title>
        <authorList>
            <person name="Feng Y."/>
            <person name="Comes H.P."/>
            <person name="Chen J."/>
            <person name="Zhu S."/>
            <person name="Lu R."/>
            <person name="Zhang X."/>
            <person name="Li P."/>
            <person name="Qiu J."/>
            <person name="Olsen K.M."/>
            <person name="Qiu Y."/>
        </authorList>
    </citation>
    <scope>NUCLEOTIDE SEQUENCE</scope>
    <source>
        <strain evidence="1">KIB01</strain>
    </source>
</reference>
<gene>
    <name evidence="1" type="ORF">Ddye_000771</name>
</gene>
<protein>
    <recommendedName>
        <fullName evidence="3">Transposase MuDR plant domain-containing protein</fullName>
    </recommendedName>
</protein>
<accession>A0AAD9XMQ5</accession>
<keyword evidence="2" id="KW-1185">Reference proteome</keyword>
<comment type="caution">
    <text evidence="1">The sequence shown here is derived from an EMBL/GenBank/DDBJ whole genome shotgun (WGS) entry which is preliminary data.</text>
</comment>
<evidence type="ECO:0000313" key="1">
    <source>
        <dbReference type="EMBL" id="KAK2662197.1"/>
    </source>
</evidence>
<evidence type="ECO:0008006" key="3">
    <source>
        <dbReference type="Google" id="ProtNLM"/>
    </source>
</evidence>
<sequence>MPDDDYCVWFYLPWSSEKKEMCSDNDNLEVFRWFSEHKQIKIMSEIEKKPDILVVPDVEAFSGTPYRFMSDIPDVGFSGFEQDLFGYNKGNLHYKGDLHNEGDIEDQVGLGDEFVGNEDQVGLGDESGDDKSPGMKALAVVHGVPKDACDEVSDAKPDMVLKSNPFKQLVGCPIRLIWVCMAKGCPWRIHASNFGNDTTIQVKTYKNEHTCHRIYKSKEARSKWIAKKFQDLMKSNHGIQEGVIYDLLRDPFNVVVDT</sequence>
<proteinExistence type="predicted"/>
<name>A0AAD9XMQ5_9ROSI</name>
<organism evidence="1 2">
    <name type="scientific">Dipteronia dyeriana</name>
    <dbReference type="NCBI Taxonomy" id="168575"/>
    <lineage>
        <taxon>Eukaryota</taxon>
        <taxon>Viridiplantae</taxon>
        <taxon>Streptophyta</taxon>
        <taxon>Embryophyta</taxon>
        <taxon>Tracheophyta</taxon>
        <taxon>Spermatophyta</taxon>
        <taxon>Magnoliopsida</taxon>
        <taxon>eudicotyledons</taxon>
        <taxon>Gunneridae</taxon>
        <taxon>Pentapetalae</taxon>
        <taxon>rosids</taxon>
        <taxon>malvids</taxon>
        <taxon>Sapindales</taxon>
        <taxon>Sapindaceae</taxon>
        <taxon>Hippocastanoideae</taxon>
        <taxon>Acereae</taxon>
        <taxon>Dipteronia</taxon>
    </lineage>
</organism>
<evidence type="ECO:0000313" key="2">
    <source>
        <dbReference type="Proteomes" id="UP001280121"/>
    </source>
</evidence>
<dbReference type="EMBL" id="JANJYI010000001">
    <property type="protein sequence ID" value="KAK2662197.1"/>
    <property type="molecule type" value="Genomic_DNA"/>
</dbReference>
<dbReference type="AlphaFoldDB" id="A0AAD9XMQ5"/>